<name>A0A2M9ZNT0_9LEPT</name>
<proteinExistence type="predicted"/>
<protein>
    <recommendedName>
        <fullName evidence="1">SH3b domain-containing protein</fullName>
    </recommendedName>
</protein>
<accession>A0A2M9ZNT0</accession>
<gene>
    <name evidence="2" type="ORF">CH360_04845</name>
    <name evidence="3" type="ORF">CH373_06115</name>
</gene>
<dbReference type="AlphaFoldDB" id="A0A2M9ZNT0"/>
<evidence type="ECO:0000313" key="4">
    <source>
        <dbReference type="Proteomes" id="UP000231962"/>
    </source>
</evidence>
<organism evidence="3 5">
    <name type="scientific">Leptospira perolatii</name>
    <dbReference type="NCBI Taxonomy" id="2023191"/>
    <lineage>
        <taxon>Bacteria</taxon>
        <taxon>Pseudomonadati</taxon>
        <taxon>Spirochaetota</taxon>
        <taxon>Spirochaetia</taxon>
        <taxon>Leptospirales</taxon>
        <taxon>Leptospiraceae</taxon>
        <taxon>Leptospira</taxon>
    </lineage>
</organism>
<reference evidence="4 5" key="1">
    <citation type="submission" date="2017-07" db="EMBL/GenBank/DDBJ databases">
        <title>Leptospira spp. isolated from tropical soils.</title>
        <authorList>
            <person name="Thibeaux R."/>
            <person name="Iraola G."/>
            <person name="Ferres I."/>
            <person name="Bierque E."/>
            <person name="Girault D."/>
            <person name="Soupe-Gilbert M.-E."/>
            <person name="Picardeau M."/>
            <person name="Goarant C."/>
        </authorList>
    </citation>
    <scope>NUCLEOTIDE SEQUENCE [LARGE SCALE GENOMIC DNA]</scope>
    <source>
        <strain evidence="3 5">FH1-B-B1</strain>
        <strain evidence="2 4">FH1-B-C1</strain>
    </source>
</reference>
<sequence>MKSLDKMKPHLLAIILTLLNGLTLSQIRSQNAITQQLRGQISSDNVILRKGPSRNSQSIRSLSRLTEVFVIGRSSNREKIYDCEHFWFNVRVANQTGWIYGQFIQNLQDSNFVPRSVPAFPQFKLFLPASWMLSGTTVLDDYHGHKVMEFLGSYEYNGSLIDDYLRRSTAGVDPSSEHVLDSLRLDHPRFQVYRVRTNIVFEGGCPKWVGVWYPIIYVIGISSSRYFTFAVYLRDIRDTTLLALADRIALSVDQE</sequence>
<evidence type="ECO:0000313" key="3">
    <source>
        <dbReference type="EMBL" id="PJZ73738.1"/>
    </source>
</evidence>
<dbReference type="EMBL" id="NPDZ01000003">
    <property type="protein sequence ID" value="PJZ73738.1"/>
    <property type="molecule type" value="Genomic_DNA"/>
</dbReference>
<evidence type="ECO:0000259" key="1">
    <source>
        <dbReference type="Pfam" id="PF08239"/>
    </source>
</evidence>
<dbReference type="Proteomes" id="UP000231990">
    <property type="component" value="Unassembled WGS sequence"/>
</dbReference>
<dbReference type="Gene3D" id="2.30.30.40">
    <property type="entry name" value="SH3 Domains"/>
    <property type="match status" value="1"/>
</dbReference>
<dbReference type="Proteomes" id="UP000231962">
    <property type="component" value="Unassembled WGS sequence"/>
</dbReference>
<dbReference type="EMBL" id="NPDY01000002">
    <property type="protein sequence ID" value="PJZ70842.1"/>
    <property type="molecule type" value="Genomic_DNA"/>
</dbReference>
<comment type="caution">
    <text evidence="3">The sequence shown here is derived from an EMBL/GenBank/DDBJ whole genome shotgun (WGS) entry which is preliminary data.</text>
</comment>
<feature type="domain" description="SH3b" evidence="1">
    <location>
        <begin position="44"/>
        <end position="104"/>
    </location>
</feature>
<evidence type="ECO:0000313" key="5">
    <source>
        <dbReference type="Proteomes" id="UP000231990"/>
    </source>
</evidence>
<dbReference type="Pfam" id="PF08239">
    <property type="entry name" value="SH3_3"/>
    <property type="match status" value="1"/>
</dbReference>
<evidence type="ECO:0000313" key="2">
    <source>
        <dbReference type="EMBL" id="PJZ70842.1"/>
    </source>
</evidence>
<dbReference type="InterPro" id="IPR003646">
    <property type="entry name" value="SH3-like_bac-type"/>
</dbReference>
<keyword evidence="4" id="KW-1185">Reference proteome</keyword>